<keyword evidence="5" id="KW-0645">Protease</keyword>
<proteinExistence type="predicted"/>
<dbReference type="PANTHER" id="PTHR46825">
    <property type="entry name" value="D-ALANYL-D-ALANINE-CARBOXYPEPTIDASE/ENDOPEPTIDASE AMPH"/>
    <property type="match status" value="1"/>
</dbReference>
<dbReference type="PANTHER" id="PTHR46825:SF7">
    <property type="entry name" value="D-ALANYL-D-ALANINE CARBOXYPEPTIDASE"/>
    <property type="match status" value="1"/>
</dbReference>
<feature type="region of interest" description="Disordered" evidence="1">
    <location>
        <begin position="429"/>
        <end position="453"/>
    </location>
</feature>
<keyword evidence="6" id="KW-1185">Reference proteome</keyword>
<dbReference type="Gene3D" id="3.40.710.10">
    <property type="entry name" value="DD-peptidase/beta-lactamase superfamily"/>
    <property type="match status" value="1"/>
</dbReference>
<dbReference type="AlphaFoldDB" id="A0A2M9BYV9"/>
<keyword evidence="5" id="KW-0378">Hydrolase</keyword>
<keyword evidence="3" id="KW-0732">Signal</keyword>
<dbReference type="PROSITE" id="PS51318">
    <property type="entry name" value="TAT"/>
    <property type="match status" value="1"/>
</dbReference>
<dbReference type="OrthoDB" id="9809635at2"/>
<keyword evidence="2" id="KW-0812">Transmembrane</keyword>
<dbReference type="Proteomes" id="UP000230161">
    <property type="component" value="Unassembled WGS sequence"/>
</dbReference>
<dbReference type="GO" id="GO:0004180">
    <property type="term" value="F:carboxypeptidase activity"/>
    <property type="evidence" value="ECO:0007669"/>
    <property type="project" value="UniProtKB-KW"/>
</dbReference>
<evidence type="ECO:0000313" key="6">
    <source>
        <dbReference type="Proteomes" id="UP000230161"/>
    </source>
</evidence>
<name>A0A2M9BYV9_9MICO</name>
<gene>
    <name evidence="5" type="ORF">CLV54_0925</name>
</gene>
<dbReference type="InterPro" id="IPR001466">
    <property type="entry name" value="Beta-lactam-related"/>
</dbReference>
<feature type="signal peptide" evidence="3">
    <location>
        <begin position="1"/>
        <end position="29"/>
    </location>
</feature>
<feature type="domain" description="Beta-lactamase-related" evidence="4">
    <location>
        <begin position="60"/>
        <end position="412"/>
    </location>
</feature>
<sequence>MTMSISRRRRPRSAAAIAAVAFVALSVSAAPIAAVAEEAAADPASTAVVEMTPALKEKIQKKVESFRTTHGLPGLSVAVVTPDPAGSSPVITTFAAGQPVPGSATPVDASTQFELGSETKVFTADLLSYLVASGRVSLDDAVQLYAPAGITVPEWADPQTGTTTPITLRDLATHQAGLPDVPPNFQDGCGSTPGCENPHPGYTQTMLWDAIAQQSLLWQPGTRWLYSNWGFGLLGTILANVVEPVPASQPPAYQSAIDGAFLDALGMSSTMIETPGPRLAPPYMASGEPTYYWDNTNAISGAGGLISDAADMGTWVAAHLGYIPPAAPLGVQTMANTLEPVSTITTLCSSPSQCQEADFQMGLGWQLYSARSSEVGAPWAFKNGGTAGSSTDTALAPSLRTGVTTMFNMQRVGDEQLAVPILALLVADRRGPAPTPSHDPDRPHKAEDDARTPHKATLADTGYAASDFIAPGLVAAALLAVGGVLALSARRRTPGTDPGR</sequence>
<dbReference type="EMBL" id="PGFB01000002">
    <property type="protein sequence ID" value="PJJ63267.1"/>
    <property type="molecule type" value="Genomic_DNA"/>
</dbReference>
<organism evidence="5 6">
    <name type="scientific">Compostimonas suwonensis</name>
    <dbReference type="NCBI Taxonomy" id="1048394"/>
    <lineage>
        <taxon>Bacteria</taxon>
        <taxon>Bacillati</taxon>
        <taxon>Actinomycetota</taxon>
        <taxon>Actinomycetes</taxon>
        <taxon>Micrococcales</taxon>
        <taxon>Microbacteriaceae</taxon>
        <taxon>Compostimonas</taxon>
    </lineage>
</organism>
<protein>
    <submittedName>
        <fullName evidence="5">D-alanyl-D-alanine-carboxypeptidase/D-alanyl-D-alanine-endopeptidase</fullName>
    </submittedName>
</protein>
<dbReference type="Pfam" id="PF00144">
    <property type="entry name" value="Beta-lactamase"/>
    <property type="match status" value="1"/>
</dbReference>
<accession>A0A2M9BYV9</accession>
<dbReference type="InterPro" id="IPR012338">
    <property type="entry name" value="Beta-lactam/transpept-like"/>
</dbReference>
<evidence type="ECO:0000313" key="5">
    <source>
        <dbReference type="EMBL" id="PJJ63267.1"/>
    </source>
</evidence>
<comment type="caution">
    <text evidence="5">The sequence shown here is derived from an EMBL/GenBank/DDBJ whole genome shotgun (WGS) entry which is preliminary data.</text>
</comment>
<keyword evidence="2" id="KW-1133">Transmembrane helix</keyword>
<reference evidence="5 6" key="1">
    <citation type="submission" date="2017-11" db="EMBL/GenBank/DDBJ databases">
        <title>Genomic Encyclopedia of Archaeal and Bacterial Type Strains, Phase II (KMG-II): From Individual Species to Whole Genera.</title>
        <authorList>
            <person name="Goeker M."/>
        </authorList>
    </citation>
    <scope>NUCLEOTIDE SEQUENCE [LARGE SCALE GENOMIC DNA]</scope>
    <source>
        <strain evidence="5 6">DSM 25625</strain>
    </source>
</reference>
<feature type="compositionally biased region" description="Basic and acidic residues" evidence="1">
    <location>
        <begin position="438"/>
        <end position="452"/>
    </location>
</feature>
<dbReference type="InterPro" id="IPR006311">
    <property type="entry name" value="TAT_signal"/>
</dbReference>
<dbReference type="SUPFAM" id="SSF56601">
    <property type="entry name" value="beta-lactamase/transpeptidase-like"/>
    <property type="match status" value="1"/>
</dbReference>
<evidence type="ECO:0000256" key="2">
    <source>
        <dbReference type="SAM" id="Phobius"/>
    </source>
</evidence>
<dbReference type="InterPro" id="IPR050491">
    <property type="entry name" value="AmpC-like"/>
</dbReference>
<evidence type="ECO:0000259" key="4">
    <source>
        <dbReference type="Pfam" id="PF00144"/>
    </source>
</evidence>
<evidence type="ECO:0000256" key="3">
    <source>
        <dbReference type="SAM" id="SignalP"/>
    </source>
</evidence>
<keyword evidence="2" id="KW-0472">Membrane</keyword>
<keyword evidence="5" id="KW-0121">Carboxypeptidase</keyword>
<feature type="chain" id="PRO_5039289995" evidence="3">
    <location>
        <begin position="30"/>
        <end position="500"/>
    </location>
</feature>
<evidence type="ECO:0000256" key="1">
    <source>
        <dbReference type="SAM" id="MobiDB-lite"/>
    </source>
</evidence>
<feature type="transmembrane region" description="Helical" evidence="2">
    <location>
        <begin position="468"/>
        <end position="487"/>
    </location>
</feature>